<evidence type="ECO:0000256" key="4">
    <source>
        <dbReference type="ARBA" id="ARBA00015100"/>
    </source>
</evidence>
<keyword evidence="5 12" id="KW-0808">Transferase</keyword>
<dbReference type="Gene3D" id="1.10.600.10">
    <property type="entry name" value="Farnesyl Diphosphate Synthase"/>
    <property type="match status" value="1"/>
</dbReference>
<evidence type="ECO:0000256" key="10">
    <source>
        <dbReference type="ARBA" id="ARBA00032873"/>
    </source>
</evidence>
<dbReference type="PANTHER" id="PTHR43281:SF1">
    <property type="entry name" value="FARNESYL DIPHOSPHATE SYNTHASE"/>
    <property type="match status" value="1"/>
</dbReference>
<comment type="caution">
    <text evidence="13">The sequence shown here is derived from an EMBL/GenBank/DDBJ whole genome shotgun (WGS) entry which is preliminary data.</text>
</comment>
<dbReference type="FunFam" id="1.10.600.10:FF:000001">
    <property type="entry name" value="Geranylgeranyl diphosphate synthase"/>
    <property type="match status" value="1"/>
</dbReference>
<accession>A0A5R9CXR4</accession>
<dbReference type="CDD" id="cd00685">
    <property type="entry name" value="Trans_IPPS_HT"/>
    <property type="match status" value="1"/>
</dbReference>
<dbReference type="GO" id="GO:0005737">
    <property type="term" value="C:cytoplasm"/>
    <property type="evidence" value="ECO:0007669"/>
    <property type="project" value="UniProtKB-ARBA"/>
</dbReference>
<evidence type="ECO:0000256" key="6">
    <source>
        <dbReference type="ARBA" id="ARBA00022723"/>
    </source>
</evidence>
<dbReference type="Pfam" id="PF00348">
    <property type="entry name" value="polyprenyl_synt"/>
    <property type="match status" value="1"/>
</dbReference>
<dbReference type="GO" id="GO:0004337">
    <property type="term" value="F:(2E,6E)-farnesyl diphosphate synthase activity"/>
    <property type="evidence" value="ECO:0007669"/>
    <property type="project" value="UniProtKB-EC"/>
</dbReference>
<dbReference type="InterPro" id="IPR033749">
    <property type="entry name" value="Polyprenyl_synt_CS"/>
</dbReference>
<evidence type="ECO:0000256" key="5">
    <source>
        <dbReference type="ARBA" id="ARBA00022679"/>
    </source>
</evidence>
<gene>
    <name evidence="13" type="ORF">FEZ41_02705</name>
</gene>
<organism evidence="13 14">
    <name type="scientific">Lentilactobacillus parafarraginis</name>
    <dbReference type="NCBI Taxonomy" id="390842"/>
    <lineage>
        <taxon>Bacteria</taxon>
        <taxon>Bacillati</taxon>
        <taxon>Bacillota</taxon>
        <taxon>Bacilli</taxon>
        <taxon>Lactobacillales</taxon>
        <taxon>Lactobacillaceae</taxon>
        <taxon>Lentilactobacillus</taxon>
    </lineage>
</organism>
<reference evidence="13 14" key="1">
    <citation type="submission" date="2019-05" db="EMBL/GenBank/DDBJ databases">
        <title>The metagenome of a microbial culture collection derived from dairy environment covers the genomic content of the human microbiome.</title>
        <authorList>
            <person name="Roder T."/>
            <person name="Wuthrich D."/>
            <person name="Sattari Z."/>
            <person name="Von Ah U."/>
            <person name="Bar C."/>
            <person name="Ronchi F."/>
            <person name="Macpherson A.J."/>
            <person name="Ganal-Vonarburg S.C."/>
            <person name="Bruggmann R."/>
            <person name="Vergeres G."/>
        </authorList>
    </citation>
    <scope>NUCLEOTIDE SEQUENCE [LARGE SCALE GENOMIC DNA]</scope>
    <source>
        <strain evidence="13 14">FAM 1079</strain>
    </source>
</reference>
<evidence type="ECO:0000256" key="12">
    <source>
        <dbReference type="RuleBase" id="RU004466"/>
    </source>
</evidence>
<name>A0A5R9CXR4_9LACO</name>
<comment type="cofactor">
    <cofactor evidence="1">
        <name>Mg(2+)</name>
        <dbReference type="ChEBI" id="CHEBI:18420"/>
    </cofactor>
</comment>
<dbReference type="SFLD" id="SFLDS00005">
    <property type="entry name" value="Isoprenoid_Synthase_Type_I"/>
    <property type="match status" value="1"/>
</dbReference>
<evidence type="ECO:0000256" key="3">
    <source>
        <dbReference type="ARBA" id="ARBA00012439"/>
    </source>
</evidence>
<evidence type="ECO:0000256" key="7">
    <source>
        <dbReference type="ARBA" id="ARBA00022842"/>
    </source>
</evidence>
<evidence type="ECO:0000313" key="13">
    <source>
        <dbReference type="EMBL" id="TLQ20644.1"/>
    </source>
</evidence>
<dbReference type="InterPro" id="IPR008949">
    <property type="entry name" value="Isoprenoid_synthase_dom_sf"/>
</dbReference>
<evidence type="ECO:0000256" key="2">
    <source>
        <dbReference type="ARBA" id="ARBA00006706"/>
    </source>
</evidence>
<comment type="similarity">
    <text evidence="2 12">Belongs to the FPP/GGPP synthase family.</text>
</comment>
<dbReference type="NCBIfam" id="NF045485">
    <property type="entry name" value="FPPsyn"/>
    <property type="match status" value="1"/>
</dbReference>
<dbReference type="OrthoDB" id="9805316at2"/>
<evidence type="ECO:0000256" key="11">
    <source>
        <dbReference type="ARBA" id="ARBA00049399"/>
    </source>
</evidence>
<dbReference type="GO" id="GO:0016114">
    <property type="term" value="P:terpenoid biosynthetic process"/>
    <property type="evidence" value="ECO:0007669"/>
    <property type="project" value="UniProtKB-ARBA"/>
</dbReference>
<evidence type="ECO:0000256" key="9">
    <source>
        <dbReference type="ARBA" id="ARBA00032380"/>
    </source>
</evidence>
<proteinExistence type="inferred from homology"/>
<keyword evidence="7" id="KW-0460">Magnesium</keyword>
<dbReference type="GO" id="GO:0046872">
    <property type="term" value="F:metal ion binding"/>
    <property type="evidence" value="ECO:0007669"/>
    <property type="project" value="UniProtKB-KW"/>
</dbReference>
<dbReference type="EMBL" id="VBSX01000004">
    <property type="protein sequence ID" value="TLQ20644.1"/>
    <property type="molecule type" value="Genomic_DNA"/>
</dbReference>
<keyword evidence="8" id="KW-0414">Isoprene biosynthesis</keyword>
<comment type="catalytic activity">
    <reaction evidence="11">
        <text>isopentenyl diphosphate + (2E)-geranyl diphosphate = (2E,6E)-farnesyl diphosphate + diphosphate</text>
        <dbReference type="Rhea" id="RHEA:19361"/>
        <dbReference type="ChEBI" id="CHEBI:33019"/>
        <dbReference type="ChEBI" id="CHEBI:58057"/>
        <dbReference type="ChEBI" id="CHEBI:128769"/>
        <dbReference type="ChEBI" id="CHEBI:175763"/>
        <dbReference type="EC" id="2.5.1.10"/>
    </reaction>
</comment>
<protein>
    <recommendedName>
        <fullName evidence="4">Farnesyl diphosphate synthase</fullName>
        <ecNumber evidence="3">2.5.1.10</ecNumber>
    </recommendedName>
    <alternativeName>
        <fullName evidence="10">(2E,6E)-farnesyl diphosphate synthase</fullName>
    </alternativeName>
    <alternativeName>
        <fullName evidence="9">Geranyltranstransferase</fullName>
    </alternativeName>
</protein>
<evidence type="ECO:0000256" key="8">
    <source>
        <dbReference type="ARBA" id="ARBA00023229"/>
    </source>
</evidence>
<dbReference type="SFLD" id="SFLDG01017">
    <property type="entry name" value="Polyprenyl_Transferase_Like"/>
    <property type="match status" value="1"/>
</dbReference>
<dbReference type="InterPro" id="IPR053378">
    <property type="entry name" value="Prenyl_diphosphate_synthase"/>
</dbReference>
<dbReference type="EC" id="2.5.1.10" evidence="3"/>
<evidence type="ECO:0000256" key="1">
    <source>
        <dbReference type="ARBA" id="ARBA00001946"/>
    </source>
</evidence>
<sequence length="307" mass="33560">MMKMGNRLTNFTSEWVPKINKVLETQIAKDTDQTRLAEAMSYSVNAGGKRLRPLLTLATLTTLGQSIDDDVLKAASALELMHSYSLIHDDLPAMDNDDLRRGKPTNHVKFGAGMATLAGDGLQALAFQWLVDNRLSDDLHAELTLALAKAAGPHGMVSGQADDIEFEGTRLDLEKLQKLDRNKTGALIRYAVEAGLIMAKVPGFQRQSFLKFAENFGAAFQIYDDILDVVGDEKTIGKPVHQDAGKNTYPNLMGLTKAYQALDQVVGQAVSAIDQAGRDLSIDTSLLKDFCSYFAIKDEKRHGKTTG</sequence>
<dbReference type="Proteomes" id="UP000305100">
    <property type="component" value="Unassembled WGS sequence"/>
</dbReference>
<dbReference type="InterPro" id="IPR000092">
    <property type="entry name" value="Polyprenyl_synt"/>
</dbReference>
<dbReference type="PROSITE" id="PS00444">
    <property type="entry name" value="POLYPRENYL_SYNTHASE_2"/>
    <property type="match status" value="1"/>
</dbReference>
<dbReference type="SUPFAM" id="SSF48576">
    <property type="entry name" value="Terpenoid synthases"/>
    <property type="match status" value="1"/>
</dbReference>
<dbReference type="AlphaFoldDB" id="A0A5R9CXR4"/>
<dbReference type="RefSeq" id="WP_056980060.1">
    <property type="nucleotide sequence ID" value="NZ_VBSX01000004.1"/>
</dbReference>
<evidence type="ECO:0000313" key="14">
    <source>
        <dbReference type="Proteomes" id="UP000305100"/>
    </source>
</evidence>
<keyword evidence="6" id="KW-0479">Metal-binding</keyword>
<dbReference type="PROSITE" id="PS00723">
    <property type="entry name" value="POLYPRENYL_SYNTHASE_1"/>
    <property type="match status" value="1"/>
</dbReference>
<dbReference type="PANTHER" id="PTHR43281">
    <property type="entry name" value="FARNESYL DIPHOSPHATE SYNTHASE"/>
    <property type="match status" value="1"/>
</dbReference>